<keyword evidence="1" id="KW-0732">Signal</keyword>
<reference evidence="3" key="2">
    <citation type="submission" date="2023-06" db="EMBL/GenBank/DDBJ databases">
        <authorList>
            <consortium name="Lawrence Berkeley National Laboratory"/>
            <person name="Haridas S."/>
            <person name="Hensen N."/>
            <person name="Bonometti L."/>
            <person name="Westerberg I."/>
            <person name="Brannstrom I.O."/>
            <person name="Guillou S."/>
            <person name="Cros-Aarteil S."/>
            <person name="Calhoun S."/>
            <person name="Kuo A."/>
            <person name="Mondo S."/>
            <person name="Pangilinan J."/>
            <person name="Riley R."/>
            <person name="Labutti K."/>
            <person name="Andreopoulos B."/>
            <person name="Lipzen A."/>
            <person name="Chen C."/>
            <person name="Yanf M."/>
            <person name="Daum C."/>
            <person name="Ng V."/>
            <person name="Clum A."/>
            <person name="Steindorff A."/>
            <person name="Ohm R."/>
            <person name="Martin F."/>
            <person name="Silar P."/>
            <person name="Natvig D."/>
            <person name="Lalanne C."/>
            <person name="Gautier V."/>
            <person name="Ament-Velasquez S.L."/>
            <person name="Kruys A."/>
            <person name="Hutchinson M.I."/>
            <person name="Powell A.J."/>
            <person name="Barry K."/>
            <person name="Miller A.N."/>
            <person name="Grigoriev I.V."/>
            <person name="Debuchy R."/>
            <person name="Gladieux P."/>
            <person name="Thoren M.H."/>
            <person name="Johannesson H."/>
        </authorList>
    </citation>
    <scope>NUCLEOTIDE SEQUENCE</scope>
    <source>
        <strain evidence="3">CBS 955.72</strain>
    </source>
</reference>
<dbReference type="AlphaFoldDB" id="A0AAJ0MDX0"/>
<protein>
    <recommendedName>
        <fullName evidence="2">ABM domain-containing protein</fullName>
    </recommendedName>
</protein>
<proteinExistence type="predicted"/>
<accession>A0AAJ0MDX0</accession>
<evidence type="ECO:0000256" key="1">
    <source>
        <dbReference type="SAM" id="SignalP"/>
    </source>
</evidence>
<evidence type="ECO:0000313" key="4">
    <source>
        <dbReference type="Proteomes" id="UP001275084"/>
    </source>
</evidence>
<organism evidence="3 4">
    <name type="scientific">Lasiosphaeria hispida</name>
    <dbReference type="NCBI Taxonomy" id="260671"/>
    <lineage>
        <taxon>Eukaryota</taxon>
        <taxon>Fungi</taxon>
        <taxon>Dikarya</taxon>
        <taxon>Ascomycota</taxon>
        <taxon>Pezizomycotina</taxon>
        <taxon>Sordariomycetes</taxon>
        <taxon>Sordariomycetidae</taxon>
        <taxon>Sordariales</taxon>
        <taxon>Lasiosphaeriaceae</taxon>
        <taxon>Lasiosphaeria</taxon>
    </lineage>
</organism>
<dbReference type="Gene3D" id="3.30.70.100">
    <property type="match status" value="1"/>
</dbReference>
<keyword evidence="4" id="KW-1185">Reference proteome</keyword>
<name>A0AAJ0MDX0_9PEZI</name>
<comment type="caution">
    <text evidence="3">The sequence shown here is derived from an EMBL/GenBank/DDBJ whole genome shotgun (WGS) entry which is preliminary data.</text>
</comment>
<dbReference type="SUPFAM" id="SSF54909">
    <property type="entry name" value="Dimeric alpha+beta barrel"/>
    <property type="match status" value="1"/>
</dbReference>
<feature type="signal peptide" evidence="1">
    <location>
        <begin position="1"/>
        <end position="21"/>
    </location>
</feature>
<dbReference type="Pfam" id="PF03992">
    <property type="entry name" value="ABM"/>
    <property type="match status" value="1"/>
</dbReference>
<dbReference type="EMBL" id="JAUIQD010000004">
    <property type="protein sequence ID" value="KAK3352898.1"/>
    <property type="molecule type" value="Genomic_DNA"/>
</dbReference>
<feature type="domain" description="ABM" evidence="2">
    <location>
        <begin position="142"/>
        <end position="212"/>
    </location>
</feature>
<evidence type="ECO:0000259" key="2">
    <source>
        <dbReference type="Pfam" id="PF03992"/>
    </source>
</evidence>
<dbReference type="InterPro" id="IPR011008">
    <property type="entry name" value="Dimeric_a/b-barrel"/>
</dbReference>
<gene>
    <name evidence="3" type="ORF">B0T25DRAFT_543070</name>
</gene>
<sequence length="247" mass="27563">MRFYNSSLFVPFALWIHHASAAGRPVFFFTLFPTSTTELRDQLISRMDNISHWSCTNEVGVTKYALVVPRGGGDNLTAYSIEQYDDDATFNKHLAADVVSGTLFNWSRNTPNLWAKDPVVQNFTVLDGQNFVKPEFAKAADPYIVIEALTYAQGGVHHVLEHWEEEVAASQKESGTLLFGLYTDPVDESKLWTLAAYESAEYLTNIHAKSPTASDLEKHTKGMRTSLKTTLLQKRGGFLYKGSPSCA</sequence>
<reference evidence="3" key="1">
    <citation type="journal article" date="2023" name="Mol. Phylogenet. Evol.">
        <title>Genome-scale phylogeny and comparative genomics of the fungal order Sordariales.</title>
        <authorList>
            <person name="Hensen N."/>
            <person name="Bonometti L."/>
            <person name="Westerberg I."/>
            <person name="Brannstrom I.O."/>
            <person name="Guillou S."/>
            <person name="Cros-Aarteil S."/>
            <person name="Calhoun S."/>
            <person name="Haridas S."/>
            <person name="Kuo A."/>
            <person name="Mondo S."/>
            <person name="Pangilinan J."/>
            <person name="Riley R."/>
            <person name="LaButti K."/>
            <person name="Andreopoulos B."/>
            <person name="Lipzen A."/>
            <person name="Chen C."/>
            <person name="Yan M."/>
            <person name="Daum C."/>
            <person name="Ng V."/>
            <person name="Clum A."/>
            <person name="Steindorff A."/>
            <person name="Ohm R.A."/>
            <person name="Martin F."/>
            <person name="Silar P."/>
            <person name="Natvig D.O."/>
            <person name="Lalanne C."/>
            <person name="Gautier V."/>
            <person name="Ament-Velasquez S.L."/>
            <person name="Kruys A."/>
            <person name="Hutchinson M.I."/>
            <person name="Powell A.J."/>
            <person name="Barry K."/>
            <person name="Miller A.N."/>
            <person name="Grigoriev I.V."/>
            <person name="Debuchy R."/>
            <person name="Gladieux P."/>
            <person name="Hiltunen Thoren M."/>
            <person name="Johannesson H."/>
        </authorList>
    </citation>
    <scope>NUCLEOTIDE SEQUENCE</scope>
    <source>
        <strain evidence="3">CBS 955.72</strain>
    </source>
</reference>
<feature type="chain" id="PRO_5042558701" description="ABM domain-containing protein" evidence="1">
    <location>
        <begin position="22"/>
        <end position="247"/>
    </location>
</feature>
<dbReference type="InterPro" id="IPR007138">
    <property type="entry name" value="ABM_dom"/>
</dbReference>
<evidence type="ECO:0000313" key="3">
    <source>
        <dbReference type="EMBL" id="KAK3352898.1"/>
    </source>
</evidence>
<dbReference type="Proteomes" id="UP001275084">
    <property type="component" value="Unassembled WGS sequence"/>
</dbReference>